<organism evidence="1">
    <name type="scientific">Clastoptera arizonana</name>
    <name type="common">Arizona spittle bug</name>
    <dbReference type="NCBI Taxonomy" id="38151"/>
    <lineage>
        <taxon>Eukaryota</taxon>
        <taxon>Metazoa</taxon>
        <taxon>Ecdysozoa</taxon>
        <taxon>Arthropoda</taxon>
        <taxon>Hexapoda</taxon>
        <taxon>Insecta</taxon>
        <taxon>Pterygota</taxon>
        <taxon>Neoptera</taxon>
        <taxon>Paraneoptera</taxon>
        <taxon>Hemiptera</taxon>
        <taxon>Auchenorrhyncha</taxon>
        <taxon>Cercopoidea</taxon>
        <taxon>Clastopteridae</taxon>
        <taxon>Clastoptera</taxon>
    </lineage>
</organism>
<evidence type="ECO:0000313" key="1">
    <source>
        <dbReference type="EMBL" id="JAS32690.1"/>
    </source>
</evidence>
<sequence>MLIMATSPSAHMLSFHTLTEQSIGCFLNTVYIDKENREMVNNRKFEMCPYLCEYYLSVLCVQPTLGCAHRESWLQLRSLSESSVKLTRTFCACFLALVVMGSEVWTCDFFTGVPVTA</sequence>
<name>A0A1B6E435_9HEMI</name>
<proteinExistence type="predicted"/>
<dbReference type="EMBL" id="GEDC01004608">
    <property type="protein sequence ID" value="JAS32690.1"/>
    <property type="molecule type" value="Transcribed_RNA"/>
</dbReference>
<dbReference type="AlphaFoldDB" id="A0A1B6E435"/>
<gene>
    <name evidence="1" type="ORF">g.18790</name>
</gene>
<protein>
    <submittedName>
        <fullName evidence="1">Uncharacterized protein</fullName>
    </submittedName>
</protein>
<reference evidence="1" key="1">
    <citation type="submission" date="2015-12" db="EMBL/GenBank/DDBJ databases">
        <title>De novo transcriptome assembly of four potential Pierce s Disease insect vectors from Arizona vineyards.</title>
        <authorList>
            <person name="Tassone E.E."/>
        </authorList>
    </citation>
    <scope>NUCLEOTIDE SEQUENCE</scope>
</reference>
<accession>A0A1B6E435</accession>